<keyword evidence="8" id="KW-1185">Reference proteome</keyword>
<evidence type="ECO:0000256" key="5">
    <source>
        <dbReference type="ARBA" id="ARBA00022970"/>
    </source>
</evidence>
<dbReference type="InterPro" id="IPR052156">
    <property type="entry name" value="BCAA_Transport_ATP-bd_LivF"/>
</dbReference>
<keyword evidence="3" id="KW-0547">Nucleotide-binding</keyword>
<dbReference type="PANTHER" id="PTHR43820:SF4">
    <property type="entry name" value="HIGH-AFFINITY BRANCHED-CHAIN AMINO ACID TRANSPORT ATP-BINDING PROTEIN LIVF"/>
    <property type="match status" value="1"/>
</dbReference>
<evidence type="ECO:0000259" key="6">
    <source>
        <dbReference type="PROSITE" id="PS50893"/>
    </source>
</evidence>
<dbReference type="InterPro" id="IPR003593">
    <property type="entry name" value="AAA+_ATPase"/>
</dbReference>
<dbReference type="SUPFAM" id="SSF52540">
    <property type="entry name" value="P-loop containing nucleoside triphosphate hydrolases"/>
    <property type="match status" value="1"/>
</dbReference>
<dbReference type="InterPro" id="IPR003439">
    <property type="entry name" value="ABC_transporter-like_ATP-bd"/>
</dbReference>
<organism evidence="7 8">
    <name type="scientific">Dactylosporangium cerinum</name>
    <dbReference type="NCBI Taxonomy" id="1434730"/>
    <lineage>
        <taxon>Bacteria</taxon>
        <taxon>Bacillati</taxon>
        <taxon>Actinomycetota</taxon>
        <taxon>Actinomycetes</taxon>
        <taxon>Micromonosporales</taxon>
        <taxon>Micromonosporaceae</taxon>
        <taxon>Dactylosporangium</taxon>
    </lineage>
</organism>
<protein>
    <submittedName>
        <fullName evidence="7">ABC transporter ATP-binding protein</fullName>
    </submittedName>
</protein>
<dbReference type="Pfam" id="PF00005">
    <property type="entry name" value="ABC_tran"/>
    <property type="match status" value="1"/>
</dbReference>
<keyword evidence="5" id="KW-0029">Amino-acid transport</keyword>
<dbReference type="GO" id="GO:0005524">
    <property type="term" value="F:ATP binding"/>
    <property type="evidence" value="ECO:0007669"/>
    <property type="project" value="UniProtKB-KW"/>
</dbReference>
<evidence type="ECO:0000256" key="4">
    <source>
        <dbReference type="ARBA" id="ARBA00022840"/>
    </source>
</evidence>
<comment type="caution">
    <text evidence="7">The sequence shown here is derived from an EMBL/GenBank/DDBJ whole genome shotgun (WGS) entry which is preliminary data.</text>
</comment>
<gene>
    <name evidence="7" type="ORF">ACFPIJ_15770</name>
</gene>
<name>A0ABV9VSK9_9ACTN</name>
<dbReference type="PROSITE" id="PS50893">
    <property type="entry name" value="ABC_TRANSPORTER_2"/>
    <property type="match status" value="1"/>
</dbReference>
<feature type="domain" description="ABC transporter" evidence="6">
    <location>
        <begin position="1"/>
        <end position="232"/>
    </location>
</feature>
<keyword evidence="2" id="KW-0813">Transport</keyword>
<dbReference type="SMART" id="SM00382">
    <property type="entry name" value="AAA"/>
    <property type="match status" value="1"/>
</dbReference>
<dbReference type="CDD" id="cd03224">
    <property type="entry name" value="ABC_TM1139_LivF_branched"/>
    <property type="match status" value="1"/>
</dbReference>
<dbReference type="PROSITE" id="PS00211">
    <property type="entry name" value="ABC_TRANSPORTER_1"/>
    <property type="match status" value="1"/>
</dbReference>
<evidence type="ECO:0000256" key="3">
    <source>
        <dbReference type="ARBA" id="ARBA00022741"/>
    </source>
</evidence>
<evidence type="ECO:0000313" key="8">
    <source>
        <dbReference type="Proteomes" id="UP001595912"/>
    </source>
</evidence>
<evidence type="ECO:0000256" key="1">
    <source>
        <dbReference type="ARBA" id="ARBA00005417"/>
    </source>
</evidence>
<dbReference type="InterPro" id="IPR017871">
    <property type="entry name" value="ABC_transporter-like_CS"/>
</dbReference>
<dbReference type="InterPro" id="IPR027417">
    <property type="entry name" value="P-loop_NTPase"/>
</dbReference>
<evidence type="ECO:0000256" key="2">
    <source>
        <dbReference type="ARBA" id="ARBA00022448"/>
    </source>
</evidence>
<keyword evidence="4 7" id="KW-0067">ATP-binding</keyword>
<sequence length="236" mass="24794">MRGLATGYGDIRAVWDVSLTVRAGEMTVLLGRNGAGKSTTLRAISGLNKADSGSITFAGKDITSTPPHRRVSAGLALVQEGKRIFRRRTVEENLLLGGYTRGLSKRALVLEVQEIYQLLPALADRRHVTSGQLSGGQQQMLAIGQALMAKPALLMLDEPSAGLAPVIVGEVMATVASLKATGIGILLVEQTVAASLAVADHVTVIDVGRVLLDKPASEITDTEVLTEAYLGRASAN</sequence>
<evidence type="ECO:0000313" key="7">
    <source>
        <dbReference type="EMBL" id="MFC4999293.1"/>
    </source>
</evidence>
<accession>A0ABV9VSK9</accession>
<reference evidence="8" key="1">
    <citation type="journal article" date="2019" name="Int. J. Syst. Evol. Microbiol.">
        <title>The Global Catalogue of Microorganisms (GCM) 10K type strain sequencing project: providing services to taxonomists for standard genome sequencing and annotation.</title>
        <authorList>
            <consortium name="The Broad Institute Genomics Platform"/>
            <consortium name="The Broad Institute Genome Sequencing Center for Infectious Disease"/>
            <person name="Wu L."/>
            <person name="Ma J."/>
        </authorList>
    </citation>
    <scope>NUCLEOTIDE SEQUENCE [LARGE SCALE GENOMIC DNA]</scope>
    <source>
        <strain evidence="8">CGMCC 4.7152</strain>
    </source>
</reference>
<dbReference type="PANTHER" id="PTHR43820">
    <property type="entry name" value="HIGH-AFFINITY BRANCHED-CHAIN AMINO ACID TRANSPORT ATP-BINDING PROTEIN LIVF"/>
    <property type="match status" value="1"/>
</dbReference>
<dbReference type="EMBL" id="JBHSIU010000018">
    <property type="protein sequence ID" value="MFC4999293.1"/>
    <property type="molecule type" value="Genomic_DNA"/>
</dbReference>
<comment type="similarity">
    <text evidence="1">Belongs to the ABC transporter superfamily.</text>
</comment>
<dbReference type="Gene3D" id="3.40.50.300">
    <property type="entry name" value="P-loop containing nucleotide triphosphate hydrolases"/>
    <property type="match status" value="1"/>
</dbReference>
<dbReference type="Proteomes" id="UP001595912">
    <property type="component" value="Unassembled WGS sequence"/>
</dbReference>
<proteinExistence type="inferred from homology"/>